<proteinExistence type="predicted"/>
<evidence type="ECO:0008006" key="5">
    <source>
        <dbReference type="Google" id="ProtNLM"/>
    </source>
</evidence>
<feature type="compositionally biased region" description="Acidic residues" evidence="1">
    <location>
        <begin position="137"/>
        <end position="150"/>
    </location>
</feature>
<dbReference type="EMBL" id="HBGZ01011310">
    <property type="protein sequence ID" value="CAD9594256.1"/>
    <property type="molecule type" value="Transcribed_RNA"/>
</dbReference>
<keyword evidence="2" id="KW-0732">Signal</keyword>
<name>A0A6U3V726_9STRA</name>
<evidence type="ECO:0000313" key="4">
    <source>
        <dbReference type="EMBL" id="CAD9594256.1"/>
    </source>
</evidence>
<feature type="compositionally biased region" description="Basic and acidic residues" evidence="1">
    <location>
        <begin position="151"/>
        <end position="160"/>
    </location>
</feature>
<accession>A0A6U3V726</accession>
<evidence type="ECO:0000256" key="1">
    <source>
        <dbReference type="SAM" id="MobiDB-lite"/>
    </source>
</evidence>
<reference evidence="4" key="1">
    <citation type="submission" date="2021-01" db="EMBL/GenBank/DDBJ databases">
        <authorList>
            <person name="Corre E."/>
            <person name="Pelletier E."/>
            <person name="Niang G."/>
            <person name="Scheremetjew M."/>
            <person name="Finn R."/>
            <person name="Kale V."/>
            <person name="Holt S."/>
            <person name="Cochrane G."/>
            <person name="Meng A."/>
            <person name="Brown T."/>
            <person name="Cohen L."/>
        </authorList>
    </citation>
    <scope>NUCLEOTIDE SEQUENCE</scope>
    <source>
        <strain evidence="4">SM1012Den-03</strain>
    </source>
</reference>
<evidence type="ECO:0000256" key="2">
    <source>
        <dbReference type="SAM" id="SignalP"/>
    </source>
</evidence>
<evidence type="ECO:0000313" key="3">
    <source>
        <dbReference type="EMBL" id="CAD9594253.1"/>
    </source>
</evidence>
<dbReference type="EMBL" id="HBGZ01011309">
    <property type="protein sequence ID" value="CAD9594253.1"/>
    <property type="molecule type" value="Transcribed_RNA"/>
</dbReference>
<sequence>MRIFTKTAAVAIIFCTSLPFASSNELIEEERIAQYHKRNYQWPPAPSEYVPNTPGWRSIHQRRLNQTAHLEDSDGAYNAYLSIVHSALMSPNFTEFGWGLTKAPKSLVDALHENLMNGLEHAEDLPLEDAELFDSFDSEDEEEYDSDDFDEGKMQKKDDENPLDLPYMIPNEELNERAVKELLPIHEAWSGIKLKGNNAYGLRVYRNHSNLQMHIDESTTHIISSILHVGHDPDGEPWPLVIEDFQGNTHEVYLETGDMLLYESSKCFHGRPKRYNGKWYSSLFTHYYPVDWDADQRSLEAHYRIPPTWDDELDEIVEGLEELIITDTSFKEPECEHEWCSMKNTIKSKSPEDLVFGQVVSADGKIKSLGLDSEDEL</sequence>
<feature type="chain" id="PRO_5036192015" description="Fe2OG dioxygenase domain-containing protein" evidence="2">
    <location>
        <begin position="24"/>
        <end position="377"/>
    </location>
</feature>
<feature type="region of interest" description="Disordered" evidence="1">
    <location>
        <begin position="137"/>
        <end position="164"/>
    </location>
</feature>
<gene>
    <name evidence="3" type="ORF">SMAR0320_LOCUS8113</name>
    <name evidence="4" type="ORF">SMAR0320_LOCUS8114</name>
</gene>
<dbReference type="AlphaFoldDB" id="A0A6U3V726"/>
<feature type="signal peptide" evidence="2">
    <location>
        <begin position="1"/>
        <end position="23"/>
    </location>
</feature>
<protein>
    <recommendedName>
        <fullName evidence="5">Fe2OG dioxygenase domain-containing protein</fullName>
    </recommendedName>
</protein>
<organism evidence="4">
    <name type="scientific">Skeletonema marinoi</name>
    <dbReference type="NCBI Taxonomy" id="267567"/>
    <lineage>
        <taxon>Eukaryota</taxon>
        <taxon>Sar</taxon>
        <taxon>Stramenopiles</taxon>
        <taxon>Ochrophyta</taxon>
        <taxon>Bacillariophyta</taxon>
        <taxon>Coscinodiscophyceae</taxon>
        <taxon>Thalassiosirophycidae</taxon>
        <taxon>Thalassiosirales</taxon>
        <taxon>Skeletonemataceae</taxon>
        <taxon>Skeletonema</taxon>
        <taxon>Skeletonema marinoi-dohrnii complex</taxon>
    </lineage>
</organism>